<dbReference type="GO" id="GO:0000162">
    <property type="term" value="P:L-tryptophan biosynthetic process"/>
    <property type="evidence" value="ECO:0007669"/>
    <property type="project" value="TreeGrafter"/>
</dbReference>
<dbReference type="EMBL" id="AMGM01000124">
    <property type="protein sequence ID" value="EKB47479.1"/>
    <property type="molecule type" value="Genomic_DNA"/>
</dbReference>
<dbReference type="AlphaFoldDB" id="K1LTJ2"/>
<keyword evidence="2" id="KW-0032">Aminotransferase</keyword>
<dbReference type="PANTHER" id="PTHR11236:SF50">
    <property type="entry name" value="AMINODEOXYCHORISMATE SYNTHASE COMPONENT 1"/>
    <property type="match status" value="1"/>
</dbReference>
<keyword evidence="2" id="KW-0808">Transferase</keyword>
<organism evidence="2 3">
    <name type="scientific">Cecembia lonarensis (strain CCUG 58316 / KCTC 22772 / LW9)</name>
    <dbReference type="NCBI Taxonomy" id="1225176"/>
    <lineage>
        <taxon>Bacteria</taxon>
        <taxon>Pseudomonadati</taxon>
        <taxon>Bacteroidota</taxon>
        <taxon>Cytophagia</taxon>
        <taxon>Cytophagales</taxon>
        <taxon>Cyclobacteriaceae</taxon>
        <taxon>Cecembia</taxon>
    </lineage>
</organism>
<dbReference type="PATRIC" id="fig|1225176.3.peg.4188"/>
<dbReference type="PANTHER" id="PTHR11236">
    <property type="entry name" value="AMINOBENZOATE/ANTHRANILATE SYNTHASE"/>
    <property type="match status" value="1"/>
</dbReference>
<dbReference type="EC" id="2.6.1.85" evidence="2"/>
<feature type="domain" description="Chorismate-utilising enzyme C-terminal" evidence="1">
    <location>
        <begin position="147"/>
        <end position="403"/>
    </location>
</feature>
<dbReference type="InterPro" id="IPR015890">
    <property type="entry name" value="Chorismate_C"/>
</dbReference>
<dbReference type="SUPFAM" id="SSF56322">
    <property type="entry name" value="ADC synthase"/>
    <property type="match status" value="1"/>
</dbReference>
<dbReference type="GO" id="GO:0046820">
    <property type="term" value="F:4-amino-4-deoxychorismate synthase activity"/>
    <property type="evidence" value="ECO:0007669"/>
    <property type="project" value="UniProtKB-EC"/>
</dbReference>
<dbReference type="PRINTS" id="PR00095">
    <property type="entry name" value="ANTSNTHASEI"/>
</dbReference>
<comment type="caution">
    <text evidence="2">The sequence shown here is derived from an EMBL/GenBank/DDBJ whole genome shotgun (WGS) entry which is preliminary data.</text>
</comment>
<dbReference type="OrthoDB" id="9803598at2"/>
<evidence type="ECO:0000313" key="3">
    <source>
        <dbReference type="Proteomes" id="UP000004478"/>
    </source>
</evidence>
<dbReference type="Proteomes" id="UP000004478">
    <property type="component" value="Unassembled WGS sequence"/>
</dbReference>
<sequence length="415" mass="47492">MTNQYRIPIPIGKKDWLFSILNWLDAHFDYFSCFQNHQIHYPEGAFPFCLYAGRQKVSAEKFSNFEGTQDLVGVLSYDYKNQIEKLSSLNPALVDCPEVAFFLPSMKIEKEGEVLLVHSEEELDFLDLFEYDFASNPPVKVIPLTDRRKYFEDIQAIRKHIEEGDMYELNYCMAFSFEGKSWSPVVGFYELMKLSPMPFSGLFKFGSKFLIAASPERFLKRKGREVIAQPIKGTIKRGNDPVEDKALAEQLLESEKERAENLMIVDLMRNDLSKISETGAVKVIELFGVYPFSKVHQMISTIGSTLKDQMNFWDIIHATFPMGSMTGAPKIKCMELIERYENFKRGWFSGAFGILQSNGDFDFNVVIRSIVFDSAAQKGYFAVGSAITYDADAAYEWEECHLKAAAILEVLEKRS</sequence>
<name>K1LTJ2_CECL9</name>
<accession>K1LTJ2</accession>
<gene>
    <name evidence="2" type="primary">pabB</name>
    <name evidence="2" type="ORF">B879_03925</name>
</gene>
<dbReference type="InterPro" id="IPR005801">
    <property type="entry name" value="ADC_synthase"/>
</dbReference>
<proteinExistence type="predicted"/>
<keyword evidence="3" id="KW-1185">Reference proteome</keyword>
<evidence type="ECO:0000313" key="2">
    <source>
        <dbReference type="EMBL" id="EKB47479.1"/>
    </source>
</evidence>
<dbReference type="Pfam" id="PF00425">
    <property type="entry name" value="Chorismate_bind"/>
    <property type="match status" value="1"/>
</dbReference>
<protein>
    <submittedName>
        <fullName evidence="2">Para-aminobenzoate synthase component 1</fullName>
        <ecNumber evidence="2">2.6.1.85</ecNumber>
    </submittedName>
</protein>
<dbReference type="RefSeq" id="WP_009186945.1">
    <property type="nucleotide sequence ID" value="NZ_AMGM01000124.1"/>
</dbReference>
<evidence type="ECO:0000259" key="1">
    <source>
        <dbReference type="Pfam" id="PF00425"/>
    </source>
</evidence>
<dbReference type="Gene3D" id="3.60.120.10">
    <property type="entry name" value="Anthranilate synthase"/>
    <property type="match status" value="1"/>
</dbReference>
<dbReference type="InterPro" id="IPR019999">
    <property type="entry name" value="Anth_synth_I-like"/>
</dbReference>
<reference evidence="2 3" key="1">
    <citation type="journal article" date="2012" name="J. Bacteriol.">
        <title>Draft Genome Sequence of Cecembia lonarensis Strain LW9T, Isolated from Lonar Lake, a Haloalkaline Lake in India.</title>
        <authorList>
            <person name="Shivaji S."/>
            <person name="Ara S."/>
            <person name="Singh A."/>
            <person name="Pinnaka A.K."/>
        </authorList>
    </citation>
    <scope>NUCLEOTIDE SEQUENCE [LARGE SCALE GENOMIC DNA]</scope>
    <source>
        <strain evidence="2 3">LW9</strain>
    </source>
</reference>